<sequence length="200" mass="21960">MVWPCCLELSSVLCCTHARLRTPRVPGGNYYLTFGMQTLGYSAFRAQAARSTAEHSFSSGYSVLLQAIRLSNIGLNYIESGSFPIYNNIILWSCAVARGPLLMKLLGANASKPVLLMETVTGSFSDVGQITQMVPCLLPFRYAKTPLDRANGTFHFAQSNAHPPYPSVYLVQGERGFRSSLSNDGVRGPRGDLTLPLERY</sequence>
<protein>
    <submittedName>
        <fullName evidence="2">Uncharacterized protein</fullName>
    </submittedName>
</protein>
<gene>
    <name evidence="2" type="ORF">DFH07DRAFT_938432</name>
</gene>
<name>A0AAD7JRQ6_9AGAR</name>
<dbReference type="Proteomes" id="UP001215280">
    <property type="component" value="Unassembled WGS sequence"/>
</dbReference>
<feature type="region of interest" description="Disordered" evidence="1">
    <location>
        <begin position="180"/>
        <end position="200"/>
    </location>
</feature>
<proteinExistence type="predicted"/>
<comment type="caution">
    <text evidence="2">The sequence shown here is derived from an EMBL/GenBank/DDBJ whole genome shotgun (WGS) entry which is preliminary data.</text>
</comment>
<reference evidence="2" key="1">
    <citation type="submission" date="2023-03" db="EMBL/GenBank/DDBJ databases">
        <title>Massive genome expansion in bonnet fungi (Mycena s.s.) driven by repeated elements and novel gene families across ecological guilds.</title>
        <authorList>
            <consortium name="Lawrence Berkeley National Laboratory"/>
            <person name="Harder C.B."/>
            <person name="Miyauchi S."/>
            <person name="Viragh M."/>
            <person name="Kuo A."/>
            <person name="Thoen E."/>
            <person name="Andreopoulos B."/>
            <person name="Lu D."/>
            <person name="Skrede I."/>
            <person name="Drula E."/>
            <person name="Henrissat B."/>
            <person name="Morin E."/>
            <person name="Kohler A."/>
            <person name="Barry K."/>
            <person name="LaButti K."/>
            <person name="Morin E."/>
            <person name="Salamov A."/>
            <person name="Lipzen A."/>
            <person name="Mereny Z."/>
            <person name="Hegedus B."/>
            <person name="Baldrian P."/>
            <person name="Stursova M."/>
            <person name="Weitz H."/>
            <person name="Taylor A."/>
            <person name="Grigoriev I.V."/>
            <person name="Nagy L.G."/>
            <person name="Martin F."/>
            <person name="Kauserud H."/>
        </authorList>
    </citation>
    <scope>NUCLEOTIDE SEQUENCE</scope>
    <source>
        <strain evidence="2">CBHHK188m</strain>
    </source>
</reference>
<organism evidence="2 3">
    <name type="scientific">Mycena maculata</name>
    <dbReference type="NCBI Taxonomy" id="230809"/>
    <lineage>
        <taxon>Eukaryota</taxon>
        <taxon>Fungi</taxon>
        <taxon>Dikarya</taxon>
        <taxon>Basidiomycota</taxon>
        <taxon>Agaricomycotina</taxon>
        <taxon>Agaricomycetes</taxon>
        <taxon>Agaricomycetidae</taxon>
        <taxon>Agaricales</taxon>
        <taxon>Marasmiineae</taxon>
        <taxon>Mycenaceae</taxon>
        <taxon>Mycena</taxon>
    </lineage>
</organism>
<accession>A0AAD7JRQ6</accession>
<evidence type="ECO:0000313" key="3">
    <source>
        <dbReference type="Proteomes" id="UP001215280"/>
    </source>
</evidence>
<dbReference type="EMBL" id="JARJLG010000027">
    <property type="protein sequence ID" value="KAJ7768718.1"/>
    <property type="molecule type" value="Genomic_DNA"/>
</dbReference>
<evidence type="ECO:0000256" key="1">
    <source>
        <dbReference type="SAM" id="MobiDB-lite"/>
    </source>
</evidence>
<dbReference type="AlphaFoldDB" id="A0AAD7JRQ6"/>
<keyword evidence="3" id="KW-1185">Reference proteome</keyword>
<evidence type="ECO:0000313" key="2">
    <source>
        <dbReference type="EMBL" id="KAJ7768718.1"/>
    </source>
</evidence>